<reference evidence="2" key="1">
    <citation type="journal article" date="2023" name="Mol. Phylogenet. Evol.">
        <title>Genome-scale phylogeny and comparative genomics of the fungal order Sordariales.</title>
        <authorList>
            <person name="Hensen N."/>
            <person name="Bonometti L."/>
            <person name="Westerberg I."/>
            <person name="Brannstrom I.O."/>
            <person name="Guillou S."/>
            <person name="Cros-Aarteil S."/>
            <person name="Calhoun S."/>
            <person name="Haridas S."/>
            <person name="Kuo A."/>
            <person name="Mondo S."/>
            <person name="Pangilinan J."/>
            <person name="Riley R."/>
            <person name="LaButti K."/>
            <person name="Andreopoulos B."/>
            <person name="Lipzen A."/>
            <person name="Chen C."/>
            <person name="Yan M."/>
            <person name="Daum C."/>
            <person name="Ng V."/>
            <person name="Clum A."/>
            <person name="Steindorff A."/>
            <person name="Ohm R.A."/>
            <person name="Martin F."/>
            <person name="Silar P."/>
            <person name="Natvig D.O."/>
            <person name="Lalanne C."/>
            <person name="Gautier V."/>
            <person name="Ament-Velasquez S.L."/>
            <person name="Kruys A."/>
            <person name="Hutchinson M.I."/>
            <person name="Powell A.J."/>
            <person name="Barry K."/>
            <person name="Miller A.N."/>
            <person name="Grigoriev I.V."/>
            <person name="Debuchy R."/>
            <person name="Gladieux P."/>
            <person name="Hiltunen Thoren M."/>
            <person name="Johannesson H."/>
        </authorList>
    </citation>
    <scope>NUCLEOTIDE SEQUENCE</scope>
    <source>
        <strain evidence="2">CBS 955.72</strain>
    </source>
</reference>
<organism evidence="2 3">
    <name type="scientific">Lasiosphaeria hispida</name>
    <dbReference type="NCBI Taxonomy" id="260671"/>
    <lineage>
        <taxon>Eukaryota</taxon>
        <taxon>Fungi</taxon>
        <taxon>Dikarya</taxon>
        <taxon>Ascomycota</taxon>
        <taxon>Pezizomycotina</taxon>
        <taxon>Sordariomycetes</taxon>
        <taxon>Sordariomycetidae</taxon>
        <taxon>Sordariales</taxon>
        <taxon>Lasiosphaeriaceae</taxon>
        <taxon>Lasiosphaeria</taxon>
    </lineage>
</organism>
<evidence type="ECO:0000313" key="3">
    <source>
        <dbReference type="Proteomes" id="UP001275084"/>
    </source>
</evidence>
<dbReference type="PANTHER" id="PTHR34598">
    <property type="entry name" value="BLL6449 PROTEIN"/>
    <property type="match status" value="1"/>
</dbReference>
<dbReference type="InterPro" id="IPR044053">
    <property type="entry name" value="AsaB-like"/>
</dbReference>
<proteinExistence type="inferred from homology"/>
<protein>
    <submittedName>
        <fullName evidence="2">Uncharacterized protein</fullName>
    </submittedName>
</protein>
<evidence type="ECO:0000256" key="1">
    <source>
        <dbReference type="ARBA" id="ARBA00023604"/>
    </source>
</evidence>
<reference evidence="2" key="2">
    <citation type="submission" date="2023-06" db="EMBL/GenBank/DDBJ databases">
        <authorList>
            <consortium name="Lawrence Berkeley National Laboratory"/>
            <person name="Haridas S."/>
            <person name="Hensen N."/>
            <person name="Bonometti L."/>
            <person name="Westerberg I."/>
            <person name="Brannstrom I.O."/>
            <person name="Guillou S."/>
            <person name="Cros-Aarteil S."/>
            <person name="Calhoun S."/>
            <person name="Kuo A."/>
            <person name="Mondo S."/>
            <person name="Pangilinan J."/>
            <person name="Riley R."/>
            <person name="Labutti K."/>
            <person name="Andreopoulos B."/>
            <person name="Lipzen A."/>
            <person name="Chen C."/>
            <person name="Yanf M."/>
            <person name="Daum C."/>
            <person name="Ng V."/>
            <person name="Clum A."/>
            <person name="Steindorff A."/>
            <person name="Ohm R."/>
            <person name="Martin F."/>
            <person name="Silar P."/>
            <person name="Natvig D."/>
            <person name="Lalanne C."/>
            <person name="Gautier V."/>
            <person name="Ament-Velasquez S.L."/>
            <person name="Kruys A."/>
            <person name="Hutchinson M.I."/>
            <person name="Powell A.J."/>
            <person name="Barry K."/>
            <person name="Miller A.N."/>
            <person name="Grigoriev I.V."/>
            <person name="Debuchy R."/>
            <person name="Gladieux P."/>
            <person name="Thoren M.H."/>
            <person name="Johannesson H."/>
        </authorList>
    </citation>
    <scope>NUCLEOTIDE SEQUENCE</scope>
    <source>
        <strain evidence="2">CBS 955.72</strain>
    </source>
</reference>
<sequence length="58" mass="6763">SVWRPLCHRVEDTPLEFCAPSTANANDLVAVDRPSELFDGEMYLLIDQPDHQWYYLSH</sequence>
<dbReference type="GO" id="GO:0016491">
    <property type="term" value="F:oxidoreductase activity"/>
    <property type="evidence" value="ECO:0007669"/>
    <property type="project" value="InterPro"/>
</dbReference>
<comment type="caution">
    <text evidence="2">The sequence shown here is derived from an EMBL/GenBank/DDBJ whole genome shotgun (WGS) entry which is preliminary data.</text>
</comment>
<comment type="similarity">
    <text evidence="1">Belongs to the asaB hydroxylase/desaturase family.</text>
</comment>
<accession>A0AAJ0MKM0</accession>
<name>A0AAJ0MKM0_9PEZI</name>
<keyword evidence="3" id="KW-1185">Reference proteome</keyword>
<dbReference type="EMBL" id="JAUIQD010000001">
    <property type="protein sequence ID" value="KAK3363708.1"/>
    <property type="molecule type" value="Genomic_DNA"/>
</dbReference>
<dbReference type="Proteomes" id="UP001275084">
    <property type="component" value="Unassembled WGS sequence"/>
</dbReference>
<dbReference type="AlphaFoldDB" id="A0AAJ0MKM0"/>
<dbReference type="PANTHER" id="PTHR34598:SF3">
    <property type="entry name" value="OXIDOREDUCTASE AN1597"/>
    <property type="match status" value="1"/>
</dbReference>
<evidence type="ECO:0000313" key="2">
    <source>
        <dbReference type="EMBL" id="KAK3363708.1"/>
    </source>
</evidence>
<feature type="non-terminal residue" evidence="2">
    <location>
        <position position="1"/>
    </location>
</feature>
<gene>
    <name evidence="2" type="ORF">B0T25DRAFT_445882</name>
</gene>